<keyword evidence="6 7" id="KW-0472">Membrane</keyword>
<feature type="transmembrane region" description="Helical" evidence="7">
    <location>
        <begin position="68"/>
        <end position="86"/>
    </location>
</feature>
<protein>
    <submittedName>
        <fullName evidence="9">NitT/TauT family transport system permease protein</fullName>
    </submittedName>
</protein>
<evidence type="ECO:0000256" key="7">
    <source>
        <dbReference type="RuleBase" id="RU363032"/>
    </source>
</evidence>
<feature type="transmembrane region" description="Helical" evidence="7">
    <location>
        <begin position="222"/>
        <end position="241"/>
    </location>
</feature>
<reference evidence="9 10" key="1">
    <citation type="submission" date="2023-07" db="EMBL/GenBank/DDBJ databases">
        <title>Genomic Encyclopedia of Type Strains, Phase IV (KMG-IV): sequencing the most valuable type-strain genomes for metagenomic binning, comparative biology and taxonomic classification.</title>
        <authorList>
            <person name="Goeker M."/>
        </authorList>
    </citation>
    <scope>NUCLEOTIDE SEQUENCE [LARGE SCALE GENOMIC DNA]</scope>
    <source>
        <strain evidence="9 10">DSM 19619</strain>
    </source>
</reference>
<evidence type="ECO:0000256" key="3">
    <source>
        <dbReference type="ARBA" id="ARBA00022475"/>
    </source>
</evidence>
<keyword evidence="5 7" id="KW-1133">Transmembrane helix</keyword>
<dbReference type="PANTHER" id="PTHR30151">
    <property type="entry name" value="ALKANE SULFONATE ABC TRANSPORTER-RELATED, MEMBRANE SUBUNIT"/>
    <property type="match status" value="1"/>
</dbReference>
<dbReference type="Pfam" id="PF00528">
    <property type="entry name" value="BPD_transp_1"/>
    <property type="match status" value="1"/>
</dbReference>
<dbReference type="Proteomes" id="UP001242480">
    <property type="component" value="Unassembled WGS sequence"/>
</dbReference>
<organism evidence="9 10">
    <name type="scientific">Labrys wisconsinensis</name>
    <dbReference type="NCBI Taxonomy" id="425677"/>
    <lineage>
        <taxon>Bacteria</taxon>
        <taxon>Pseudomonadati</taxon>
        <taxon>Pseudomonadota</taxon>
        <taxon>Alphaproteobacteria</taxon>
        <taxon>Hyphomicrobiales</taxon>
        <taxon>Xanthobacteraceae</taxon>
        <taxon>Labrys</taxon>
    </lineage>
</organism>
<name>A0ABU0IYR5_9HYPH</name>
<dbReference type="SUPFAM" id="SSF161098">
    <property type="entry name" value="MetI-like"/>
    <property type="match status" value="1"/>
</dbReference>
<comment type="similarity">
    <text evidence="7">Belongs to the binding-protein-dependent transport system permease family.</text>
</comment>
<evidence type="ECO:0000256" key="6">
    <source>
        <dbReference type="ARBA" id="ARBA00023136"/>
    </source>
</evidence>
<dbReference type="PROSITE" id="PS50928">
    <property type="entry name" value="ABC_TM1"/>
    <property type="match status" value="1"/>
</dbReference>
<keyword evidence="4 7" id="KW-0812">Transmembrane</keyword>
<proteinExistence type="inferred from homology"/>
<evidence type="ECO:0000256" key="5">
    <source>
        <dbReference type="ARBA" id="ARBA00022989"/>
    </source>
</evidence>
<dbReference type="InterPro" id="IPR035906">
    <property type="entry name" value="MetI-like_sf"/>
</dbReference>
<evidence type="ECO:0000313" key="9">
    <source>
        <dbReference type="EMBL" id="MDQ0467141.1"/>
    </source>
</evidence>
<dbReference type="EMBL" id="JAUSVX010000001">
    <property type="protein sequence ID" value="MDQ0467141.1"/>
    <property type="molecule type" value="Genomic_DNA"/>
</dbReference>
<comment type="subcellular location">
    <subcellularLocation>
        <location evidence="1 7">Cell membrane</location>
        <topology evidence="1 7">Multi-pass membrane protein</topology>
    </subcellularLocation>
</comment>
<evidence type="ECO:0000313" key="10">
    <source>
        <dbReference type="Proteomes" id="UP001242480"/>
    </source>
</evidence>
<evidence type="ECO:0000256" key="4">
    <source>
        <dbReference type="ARBA" id="ARBA00022692"/>
    </source>
</evidence>
<dbReference type="CDD" id="cd06261">
    <property type="entry name" value="TM_PBP2"/>
    <property type="match status" value="1"/>
</dbReference>
<keyword evidence="3" id="KW-1003">Cell membrane</keyword>
<evidence type="ECO:0000256" key="1">
    <source>
        <dbReference type="ARBA" id="ARBA00004651"/>
    </source>
</evidence>
<dbReference type="Gene3D" id="1.10.3720.10">
    <property type="entry name" value="MetI-like"/>
    <property type="match status" value="1"/>
</dbReference>
<dbReference type="PANTHER" id="PTHR30151:SF38">
    <property type="entry name" value="ALIPHATIC SULFONATES TRANSPORT PERMEASE PROTEIN SSUC-RELATED"/>
    <property type="match status" value="1"/>
</dbReference>
<evidence type="ECO:0000256" key="2">
    <source>
        <dbReference type="ARBA" id="ARBA00022448"/>
    </source>
</evidence>
<keyword evidence="10" id="KW-1185">Reference proteome</keyword>
<accession>A0ABU0IYR5</accession>
<feature type="transmembrane region" description="Helical" evidence="7">
    <location>
        <begin position="98"/>
        <end position="118"/>
    </location>
</feature>
<evidence type="ECO:0000259" key="8">
    <source>
        <dbReference type="PROSITE" id="PS50928"/>
    </source>
</evidence>
<sequence>MAQGHGRSLEAAMRAGSLLALLVLWQAAAVLAASRALPSPAAVAQFLAAEALHGDLLANIGATLRRVVMAFVVAMAVGTAIGVGLGRSPAANTAFDPWLMALLNAPALVVAVLCYIWLGLGEAAAVTAVALNKIPNVVVILREGARSLDPGLEEMARVYRFSPATWARHVLAPQLAPFLAAAARSGLALVWKIVLLVELLGRPDGVGYAISVYFQLFDVTAVLGYAVAFMAVMLAVEFLVLQPLEARARRWRLAAA</sequence>
<comment type="caution">
    <text evidence="9">The sequence shown here is derived from an EMBL/GenBank/DDBJ whole genome shotgun (WGS) entry which is preliminary data.</text>
</comment>
<feature type="domain" description="ABC transmembrane type-1" evidence="8">
    <location>
        <begin position="60"/>
        <end position="240"/>
    </location>
</feature>
<keyword evidence="2 7" id="KW-0813">Transport</keyword>
<dbReference type="InterPro" id="IPR000515">
    <property type="entry name" value="MetI-like"/>
</dbReference>
<gene>
    <name evidence="9" type="ORF">QO011_000136</name>
</gene>